<dbReference type="InterPro" id="IPR004533">
    <property type="entry name" value="CDP-diaglyc--ser_O-PTrfase"/>
</dbReference>
<evidence type="ECO:0000256" key="1">
    <source>
        <dbReference type="ARBA" id="ARBA00000287"/>
    </source>
</evidence>
<organism evidence="17 18">
    <name type="scientific">Desulfosudis oleivorans (strain DSM 6200 / JCM 39069 / Hxd3)</name>
    <name type="common">Desulfococcus oleovorans</name>
    <dbReference type="NCBI Taxonomy" id="96561"/>
    <lineage>
        <taxon>Bacteria</taxon>
        <taxon>Pseudomonadati</taxon>
        <taxon>Thermodesulfobacteriota</taxon>
        <taxon>Desulfobacteria</taxon>
        <taxon>Desulfobacterales</taxon>
        <taxon>Desulfosudaceae</taxon>
        <taxon>Desulfosudis</taxon>
    </lineage>
</organism>
<accession>A8ZUJ0</accession>
<dbReference type="InterPro" id="IPR048254">
    <property type="entry name" value="CDP_ALCOHOL_P_TRANSF_CS"/>
</dbReference>
<evidence type="ECO:0000256" key="5">
    <source>
        <dbReference type="ARBA" id="ARBA00017171"/>
    </source>
</evidence>
<evidence type="ECO:0000256" key="7">
    <source>
        <dbReference type="ARBA" id="ARBA00022679"/>
    </source>
</evidence>
<keyword evidence="9 16" id="KW-1133">Transmembrane helix</keyword>
<dbReference type="InterPro" id="IPR000462">
    <property type="entry name" value="CDP-OH_P_trans"/>
</dbReference>
<dbReference type="AlphaFoldDB" id="A8ZUJ0"/>
<evidence type="ECO:0000313" key="18">
    <source>
        <dbReference type="Proteomes" id="UP000008561"/>
    </source>
</evidence>
<evidence type="ECO:0000256" key="3">
    <source>
        <dbReference type="ARBA" id="ARBA00010441"/>
    </source>
</evidence>
<dbReference type="OrthoDB" id="9777147at2"/>
<dbReference type="Proteomes" id="UP000008561">
    <property type="component" value="Chromosome"/>
</dbReference>
<evidence type="ECO:0000256" key="14">
    <source>
        <dbReference type="ARBA" id="ARBA00032361"/>
    </source>
</evidence>
<evidence type="ECO:0000256" key="13">
    <source>
        <dbReference type="ARBA" id="ARBA00023264"/>
    </source>
</evidence>
<keyword evidence="12" id="KW-0594">Phospholipid biosynthesis</keyword>
<feature type="transmembrane region" description="Helical" evidence="16">
    <location>
        <begin position="15"/>
        <end position="36"/>
    </location>
</feature>
<keyword evidence="10" id="KW-0443">Lipid metabolism</keyword>
<dbReference type="RefSeq" id="WP_012175634.1">
    <property type="nucleotide sequence ID" value="NC_009943.1"/>
</dbReference>
<proteinExistence type="inferred from homology"/>
<evidence type="ECO:0000256" key="16">
    <source>
        <dbReference type="SAM" id="Phobius"/>
    </source>
</evidence>
<keyword evidence="8 16" id="KW-0812">Transmembrane</keyword>
<sequence length="279" mass="30454">MKKRHIEKEKLRRSIYLLPNLFTTLNLFCGFLAIIAAIEGRFENSAFLILGGMVFDILDGKTARLTKTTSRFGIEYDSLADLITFGLAPGILAYLWAFQPLGKLGWLAALIFMTCGALRLARFNTHVDVADSSVFTGLPIPGAAGMTATSVLFIMKVTNGAGPGPYATVLLLGAMFALAFLMVSNIPYTSFKKAPPVLVRANNFNILVIAVLMLVFIVQEPVVALFTLGALYVSFGPARAVRRLFSRDGRHTEDDAADDLLIETDAADSDEEEHSPYHI</sequence>
<evidence type="ECO:0000256" key="15">
    <source>
        <dbReference type="RuleBase" id="RU003750"/>
    </source>
</evidence>
<comment type="catalytic activity">
    <reaction evidence="1">
        <text>a CDP-1,2-diacyl-sn-glycerol + L-serine = a 1,2-diacyl-sn-glycero-3-phospho-L-serine + CMP + H(+)</text>
        <dbReference type="Rhea" id="RHEA:16913"/>
        <dbReference type="ChEBI" id="CHEBI:15378"/>
        <dbReference type="ChEBI" id="CHEBI:33384"/>
        <dbReference type="ChEBI" id="CHEBI:57262"/>
        <dbReference type="ChEBI" id="CHEBI:58332"/>
        <dbReference type="ChEBI" id="CHEBI:60377"/>
        <dbReference type="EC" id="2.7.8.8"/>
    </reaction>
</comment>
<evidence type="ECO:0000256" key="9">
    <source>
        <dbReference type="ARBA" id="ARBA00022989"/>
    </source>
</evidence>
<keyword evidence="6" id="KW-0444">Lipid biosynthesis</keyword>
<feature type="transmembrane region" description="Helical" evidence="16">
    <location>
        <begin position="166"/>
        <end position="185"/>
    </location>
</feature>
<gene>
    <name evidence="17" type="ordered locus">Dole_2218</name>
</gene>
<dbReference type="PANTHER" id="PTHR14269">
    <property type="entry name" value="CDP-DIACYLGLYCEROL--GLYCEROL-3-PHOSPHATE 3-PHOSPHATIDYLTRANSFERASE-RELATED"/>
    <property type="match status" value="1"/>
</dbReference>
<feature type="transmembrane region" description="Helical" evidence="16">
    <location>
        <begin position="104"/>
        <end position="121"/>
    </location>
</feature>
<dbReference type="GO" id="GO:0012505">
    <property type="term" value="C:endomembrane system"/>
    <property type="evidence" value="ECO:0007669"/>
    <property type="project" value="UniProtKB-SubCell"/>
</dbReference>
<dbReference type="InterPro" id="IPR050324">
    <property type="entry name" value="CDP-alcohol_PTase-I"/>
</dbReference>
<comment type="subcellular location">
    <subcellularLocation>
        <location evidence="2">Endomembrane system</location>
        <topology evidence="2">Multi-pass membrane protein</topology>
    </subcellularLocation>
</comment>
<dbReference type="PROSITE" id="PS00379">
    <property type="entry name" value="CDP_ALCOHOL_P_TRANSF"/>
    <property type="match status" value="1"/>
</dbReference>
<evidence type="ECO:0000256" key="8">
    <source>
        <dbReference type="ARBA" id="ARBA00022692"/>
    </source>
</evidence>
<dbReference type="GO" id="GO:0016020">
    <property type="term" value="C:membrane"/>
    <property type="evidence" value="ECO:0007669"/>
    <property type="project" value="InterPro"/>
</dbReference>
<dbReference type="STRING" id="96561.Dole_2218"/>
<dbReference type="GO" id="GO:0008654">
    <property type="term" value="P:phospholipid biosynthetic process"/>
    <property type="evidence" value="ECO:0007669"/>
    <property type="project" value="UniProtKB-KW"/>
</dbReference>
<dbReference type="NCBIfam" id="TIGR00473">
    <property type="entry name" value="pssA"/>
    <property type="match status" value="1"/>
</dbReference>
<dbReference type="KEGG" id="dol:Dole_2218"/>
<dbReference type="HOGENOM" id="CLU_049944_2_0_7"/>
<dbReference type="Pfam" id="PF01066">
    <property type="entry name" value="CDP-OH_P_transf"/>
    <property type="match status" value="1"/>
</dbReference>
<dbReference type="EC" id="2.7.8.8" evidence="4"/>
<protein>
    <recommendedName>
        <fullName evidence="5">CDP-diacylglycerol--serine O-phosphatidyltransferase</fullName>
        <ecNumber evidence="4">2.7.8.8</ecNumber>
    </recommendedName>
    <alternativeName>
        <fullName evidence="14">Phosphatidylserine synthase</fullName>
    </alternativeName>
</protein>
<evidence type="ECO:0000256" key="10">
    <source>
        <dbReference type="ARBA" id="ARBA00023098"/>
    </source>
</evidence>
<evidence type="ECO:0000256" key="12">
    <source>
        <dbReference type="ARBA" id="ARBA00023209"/>
    </source>
</evidence>
<dbReference type="PANTHER" id="PTHR14269:SF61">
    <property type="entry name" value="CDP-DIACYLGLYCEROL--SERINE O-PHOSPHATIDYLTRANSFERASE"/>
    <property type="match status" value="1"/>
</dbReference>
<evidence type="ECO:0000313" key="17">
    <source>
        <dbReference type="EMBL" id="ABW68022.1"/>
    </source>
</evidence>
<dbReference type="Gene3D" id="1.20.120.1760">
    <property type="match status" value="1"/>
</dbReference>
<comment type="similarity">
    <text evidence="3 15">Belongs to the CDP-alcohol phosphatidyltransferase class-I family.</text>
</comment>
<dbReference type="EMBL" id="CP000859">
    <property type="protein sequence ID" value="ABW68022.1"/>
    <property type="molecule type" value="Genomic_DNA"/>
</dbReference>
<dbReference type="eggNOG" id="COG1183">
    <property type="taxonomic scope" value="Bacteria"/>
</dbReference>
<keyword evidence="11 16" id="KW-0472">Membrane</keyword>
<feature type="transmembrane region" description="Helical" evidence="16">
    <location>
        <begin position="133"/>
        <end position="154"/>
    </location>
</feature>
<dbReference type="GO" id="GO:0003882">
    <property type="term" value="F:CDP-diacylglycerol-serine O-phosphatidyltransferase activity"/>
    <property type="evidence" value="ECO:0007669"/>
    <property type="project" value="UniProtKB-EC"/>
</dbReference>
<feature type="transmembrane region" description="Helical" evidence="16">
    <location>
        <begin position="79"/>
        <end position="98"/>
    </location>
</feature>
<keyword evidence="18" id="KW-1185">Reference proteome</keyword>
<keyword evidence="7 15" id="KW-0808">Transferase</keyword>
<evidence type="ECO:0000256" key="6">
    <source>
        <dbReference type="ARBA" id="ARBA00022516"/>
    </source>
</evidence>
<reference evidence="17 18" key="1">
    <citation type="submission" date="2007-10" db="EMBL/GenBank/DDBJ databases">
        <title>Complete sequence of Desulfococcus oleovorans Hxd3.</title>
        <authorList>
            <consortium name="US DOE Joint Genome Institute"/>
            <person name="Copeland A."/>
            <person name="Lucas S."/>
            <person name="Lapidus A."/>
            <person name="Barry K."/>
            <person name="Glavina del Rio T."/>
            <person name="Dalin E."/>
            <person name="Tice H."/>
            <person name="Pitluck S."/>
            <person name="Kiss H."/>
            <person name="Brettin T."/>
            <person name="Bruce D."/>
            <person name="Detter J.C."/>
            <person name="Han C."/>
            <person name="Schmutz J."/>
            <person name="Larimer F."/>
            <person name="Land M."/>
            <person name="Hauser L."/>
            <person name="Kyrpides N."/>
            <person name="Kim E."/>
            <person name="Wawrik B."/>
            <person name="Richardson P."/>
        </authorList>
    </citation>
    <scope>NUCLEOTIDE SEQUENCE [LARGE SCALE GENOMIC DNA]</scope>
    <source>
        <strain evidence="18">DSM 6200 / JCM 39069 / Hxd3</strain>
    </source>
</reference>
<name>A8ZUJ0_DESOH</name>
<keyword evidence="13" id="KW-1208">Phospholipid metabolism</keyword>
<evidence type="ECO:0000256" key="2">
    <source>
        <dbReference type="ARBA" id="ARBA00004127"/>
    </source>
</evidence>
<feature type="transmembrane region" description="Helical" evidence="16">
    <location>
        <begin position="197"/>
        <end position="217"/>
    </location>
</feature>
<evidence type="ECO:0000256" key="4">
    <source>
        <dbReference type="ARBA" id="ARBA00013174"/>
    </source>
</evidence>
<evidence type="ECO:0000256" key="11">
    <source>
        <dbReference type="ARBA" id="ARBA00023136"/>
    </source>
</evidence>
<dbReference type="InterPro" id="IPR043130">
    <property type="entry name" value="CDP-OH_PTrfase_TM_dom"/>
</dbReference>